<accession>A0ABQ2NR76</accession>
<dbReference type="Proteomes" id="UP000641206">
    <property type="component" value="Unassembled WGS sequence"/>
</dbReference>
<protein>
    <submittedName>
        <fullName evidence="1">Uncharacterized protein</fullName>
    </submittedName>
</protein>
<organism evidence="1 2">
    <name type="scientific">Oceanobacillus neutriphilus</name>
    <dbReference type="NCBI Taxonomy" id="531815"/>
    <lineage>
        <taxon>Bacteria</taxon>
        <taxon>Bacillati</taxon>
        <taxon>Bacillota</taxon>
        <taxon>Bacilli</taxon>
        <taxon>Bacillales</taxon>
        <taxon>Bacillaceae</taxon>
        <taxon>Oceanobacillus</taxon>
    </lineage>
</organism>
<gene>
    <name evidence="1" type="ORF">GCM10011346_15430</name>
</gene>
<evidence type="ECO:0000313" key="1">
    <source>
        <dbReference type="EMBL" id="GGP09815.1"/>
    </source>
</evidence>
<evidence type="ECO:0000313" key="2">
    <source>
        <dbReference type="Proteomes" id="UP000641206"/>
    </source>
</evidence>
<dbReference type="EMBL" id="BMLW01000004">
    <property type="protein sequence ID" value="GGP09815.1"/>
    <property type="molecule type" value="Genomic_DNA"/>
</dbReference>
<comment type="caution">
    <text evidence="1">The sequence shown here is derived from an EMBL/GenBank/DDBJ whole genome shotgun (WGS) entry which is preliminary data.</text>
</comment>
<reference evidence="2" key="1">
    <citation type="journal article" date="2019" name="Int. J. Syst. Evol. Microbiol.">
        <title>The Global Catalogue of Microorganisms (GCM) 10K type strain sequencing project: providing services to taxonomists for standard genome sequencing and annotation.</title>
        <authorList>
            <consortium name="The Broad Institute Genomics Platform"/>
            <consortium name="The Broad Institute Genome Sequencing Center for Infectious Disease"/>
            <person name="Wu L."/>
            <person name="Ma J."/>
        </authorList>
    </citation>
    <scope>NUCLEOTIDE SEQUENCE [LARGE SCALE GENOMIC DNA]</scope>
    <source>
        <strain evidence="2">CGMCC 1.7693</strain>
    </source>
</reference>
<sequence length="48" mass="5672">MKPLSVEYLETGFRNIYIYVHKVYETCKGGLYFYIYYAAAKAGHKDKK</sequence>
<name>A0ABQ2NR76_9BACI</name>
<proteinExistence type="predicted"/>
<keyword evidence="2" id="KW-1185">Reference proteome</keyword>